<evidence type="ECO:0000313" key="2">
    <source>
        <dbReference type="EMBL" id="KAK7836637.1"/>
    </source>
</evidence>
<dbReference type="AlphaFoldDB" id="A0AAW0KCJ6"/>
<keyword evidence="1" id="KW-0812">Transmembrane</keyword>
<dbReference type="PANTHER" id="PTHR11206">
    <property type="entry name" value="MULTIDRUG RESISTANCE PROTEIN"/>
    <property type="match status" value="1"/>
</dbReference>
<comment type="caution">
    <text evidence="2">The sequence shown here is derived from an EMBL/GenBank/DDBJ whole genome shotgun (WGS) entry which is preliminary data.</text>
</comment>
<sequence>MPLRFNSVRSRSIFSVTNNDLFGLVLADLASFDNLNFDRNDKLCEKPLGSKCGGLSSKSLAIIITAGVVGTAMSLFIGSSSGEGKSYGFGNGGGFKGDSSLVELLRNMPVYISKMESSDLTQSRGCECSLISLTKKLIIHGVARGSGWQDIGAYVNLGAYYLIGVPVGVVLVFVVHLKGRGLWTTVQCNHFECLVALKAREGMFDGDI</sequence>
<organism evidence="2 3">
    <name type="scientific">Quercus suber</name>
    <name type="common">Cork oak</name>
    <dbReference type="NCBI Taxonomy" id="58331"/>
    <lineage>
        <taxon>Eukaryota</taxon>
        <taxon>Viridiplantae</taxon>
        <taxon>Streptophyta</taxon>
        <taxon>Embryophyta</taxon>
        <taxon>Tracheophyta</taxon>
        <taxon>Spermatophyta</taxon>
        <taxon>Magnoliopsida</taxon>
        <taxon>eudicotyledons</taxon>
        <taxon>Gunneridae</taxon>
        <taxon>Pentapetalae</taxon>
        <taxon>rosids</taxon>
        <taxon>fabids</taxon>
        <taxon>Fagales</taxon>
        <taxon>Fagaceae</taxon>
        <taxon>Quercus</taxon>
    </lineage>
</organism>
<proteinExistence type="predicted"/>
<dbReference type="EMBL" id="PKMF04000348">
    <property type="protein sequence ID" value="KAK7836637.1"/>
    <property type="molecule type" value="Genomic_DNA"/>
</dbReference>
<dbReference type="Proteomes" id="UP000237347">
    <property type="component" value="Unassembled WGS sequence"/>
</dbReference>
<feature type="transmembrane region" description="Helical" evidence="1">
    <location>
        <begin position="158"/>
        <end position="177"/>
    </location>
</feature>
<reference evidence="2 3" key="1">
    <citation type="journal article" date="2018" name="Sci. Data">
        <title>The draft genome sequence of cork oak.</title>
        <authorList>
            <person name="Ramos A.M."/>
            <person name="Usie A."/>
            <person name="Barbosa P."/>
            <person name="Barros P.M."/>
            <person name="Capote T."/>
            <person name="Chaves I."/>
            <person name="Simoes F."/>
            <person name="Abreu I."/>
            <person name="Carrasquinho I."/>
            <person name="Faro C."/>
            <person name="Guimaraes J.B."/>
            <person name="Mendonca D."/>
            <person name="Nobrega F."/>
            <person name="Rodrigues L."/>
            <person name="Saibo N.J.M."/>
            <person name="Varela M.C."/>
            <person name="Egas C."/>
            <person name="Matos J."/>
            <person name="Miguel C.M."/>
            <person name="Oliveira M.M."/>
            <person name="Ricardo C.P."/>
            <person name="Goncalves S."/>
        </authorList>
    </citation>
    <scope>NUCLEOTIDE SEQUENCE [LARGE SCALE GENOMIC DNA]</scope>
    <source>
        <strain evidence="3">cv. HL8</strain>
    </source>
</reference>
<evidence type="ECO:0000256" key="1">
    <source>
        <dbReference type="SAM" id="Phobius"/>
    </source>
</evidence>
<accession>A0AAW0KCJ6</accession>
<evidence type="ECO:0000313" key="3">
    <source>
        <dbReference type="Proteomes" id="UP000237347"/>
    </source>
</evidence>
<name>A0AAW0KCJ6_QUESU</name>
<protein>
    <submittedName>
        <fullName evidence="2">Protein detoxification 8</fullName>
    </submittedName>
</protein>
<keyword evidence="3" id="KW-1185">Reference proteome</keyword>
<keyword evidence="1" id="KW-1133">Transmembrane helix</keyword>
<keyword evidence="1" id="KW-0472">Membrane</keyword>
<feature type="transmembrane region" description="Helical" evidence="1">
    <location>
        <begin position="60"/>
        <end position="78"/>
    </location>
</feature>
<gene>
    <name evidence="2" type="primary">DTX8_1</name>
    <name evidence="2" type="ORF">CFP56_022294</name>
</gene>